<feature type="compositionally biased region" description="Basic residues" evidence="1">
    <location>
        <begin position="14"/>
        <end position="27"/>
    </location>
</feature>
<evidence type="ECO:0000256" key="1">
    <source>
        <dbReference type="SAM" id="MobiDB-lite"/>
    </source>
</evidence>
<organism evidence="2">
    <name type="scientific">uncultured Microvirga sp</name>
    <dbReference type="NCBI Taxonomy" id="412392"/>
    <lineage>
        <taxon>Bacteria</taxon>
        <taxon>Pseudomonadati</taxon>
        <taxon>Pseudomonadota</taxon>
        <taxon>Alphaproteobacteria</taxon>
        <taxon>Hyphomicrobiales</taxon>
        <taxon>Methylobacteriaceae</taxon>
        <taxon>Microvirga</taxon>
        <taxon>environmental samples</taxon>
    </lineage>
</organism>
<protein>
    <submittedName>
        <fullName evidence="2">Uncharacterized protein</fullName>
    </submittedName>
</protein>
<dbReference type="AlphaFoldDB" id="A0A6J4L1H9"/>
<feature type="region of interest" description="Disordered" evidence="1">
    <location>
        <begin position="88"/>
        <end position="121"/>
    </location>
</feature>
<reference evidence="2" key="1">
    <citation type="submission" date="2020-02" db="EMBL/GenBank/DDBJ databases">
        <authorList>
            <person name="Meier V. D."/>
        </authorList>
    </citation>
    <scope>NUCLEOTIDE SEQUENCE</scope>
    <source>
        <strain evidence="2">AVDCRST_MAG90</strain>
    </source>
</reference>
<dbReference type="EMBL" id="CADCUC010000193">
    <property type="protein sequence ID" value="CAA9321316.1"/>
    <property type="molecule type" value="Genomic_DNA"/>
</dbReference>
<feature type="non-terminal residue" evidence="2">
    <location>
        <position position="1"/>
    </location>
</feature>
<evidence type="ECO:0000313" key="2">
    <source>
        <dbReference type="EMBL" id="CAA9321316.1"/>
    </source>
</evidence>
<proteinExistence type="predicted"/>
<feature type="region of interest" description="Disordered" evidence="1">
    <location>
        <begin position="1"/>
        <end position="47"/>
    </location>
</feature>
<sequence>EPCQACPVADQGRRRGGGNRRPLRRHDRGAPADPCRRAPLAEPIRDGRVEPRLFREGRRDLARRVCGLGRMAGRDDALRPQPAFARRFGERHAGGVGQGREAGPTAGEGECATPHPGQGRL</sequence>
<gene>
    <name evidence="2" type="ORF">AVDCRST_MAG90-1020</name>
</gene>
<name>A0A6J4L1H9_9HYPH</name>
<feature type="non-terminal residue" evidence="2">
    <location>
        <position position="121"/>
    </location>
</feature>
<accession>A0A6J4L1H9</accession>